<accession>A0A6M3IU48</accession>
<name>A0A6M3IU48_9ZZZZ</name>
<protein>
    <submittedName>
        <fullName evidence="1">Uncharacterized protein</fullName>
    </submittedName>
</protein>
<organism evidence="1">
    <name type="scientific">viral metagenome</name>
    <dbReference type="NCBI Taxonomy" id="1070528"/>
    <lineage>
        <taxon>unclassified sequences</taxon>
        <taxon>metagenomes</taxon>
        <taxon>organismal metagenomes</taxon>
    </lineage>
</organism>
<reference evidence="1" key="1">
    <citation type="submission" date="2020-03" db="EMBL/GenBank/DDBJ databases">
        <title>The deep terrestrial virosphere.</title>
        <authorList>
            <person name="Holmfeldt K."/>
            <person name="Nilsson E."/>
            <person name="Simone D."/>
            <person name="Lopez-Fernandez M."/>
            <person name="Wu X."/>
            <person name="de Brujin I."/>
            <person name="Lundin D."/>
            <person name="Andersson A."/>
            <person name="Bertilsson S."/>
            <person name="Dopson M."/>
        </authorList>
    </citation>
    <scope>NUCLEOTIDE SEQUENCE</scope>
    <source>
        <strain evidence="1">MM415B01087</strain>
    </source>
</reference>
<evidence type="ECO:0000313" key="1">
    <source>
        <dbReference type="EMBL" id="QJA60617.1"/>
    </source>
</evidence>
<gene>
    <name evidence="1" type="ORF">MM415B01087_0011</name>
</gene>
<proteinExistence type="predicted"/>
<sequence>MDKISNYIITKSTKSRCPKCYCNIHILYNDKYEIPSFFICFTCNKVWEDGVGECKVIDSTIKEKTFLDSIEENGLDVYKRKRKV</sequence>
<dbReference type="AlphaFoldDB" id="A0A6M3IU48"/>
<dbReference type="EMBL" id="MT141415">
    <property type="protein sequence ID" value="QJA60617.1"/>
    <property type="molecule type" value="Genomic_DNA"/>
</dbReference>